<evidence type="ECO:0000313" key="1">
    <source>
        <dbReference type="EMBL" id="KAH7907381.1"/>
    </source>
</evidence>
<keyword evidence="2" id="KW-1185">Reference proteome</keyword>
<organism evidence="1 2">
    <name type="scientific">Hygrophoropsis aurantiaca</name>
    <dbReference type="NCBI Taxonomy" id="72124"/>
    <lineage>
        <taxon>Eukaryota</taxon>
        <taxon>Fungi</taxon>
        <taxon>Dikarya</taxon>
        <taxon>Basidiomycota</taxon>
        <taxon>Agaricomycotina</taxon>
        <taxon>Agaricomycetes</taxon>
        <taxon>Agaricomycetidae</taxon>
        <taxon>Boletales</taxon>
        <taxon>Coniophorineae</taxon>
        <taxon>Hygrophoropsidaceae</taxon>
        <taxon>Hygrophoropsis</taxon>
    </lineage>
</organism>
<comment type="caution">
    <text evidence="1">The sequence shown here is derived from an EMBL/GenBank/DDBJ whole genome shotgun (WGS) entry which is preliminary data.</text>
</comment>
<dbReference type="EMBL" id="MU267910">
    <property type="protein sequence ID" value="KAH7907381.1"/>
    <property type="molecule type" value="Genomic_DNA"/>
</dbReference>
<name>A0ACB8A2D7_9AGAM</name>
<protein>
    <submittedName>
        <fullName evidence="1">Uncharacterized protein</fullName>
    </submittedName>
</protein>
<evidence type="ECO:0000313" key="2">
    <source>
        <dbReference type="Proteomes" id="UP000790377"/>
    </source>
</evidence>
<proteinExistence type="predicted"/>
<reference evidence="1" key="1">
    <citation type="journal article" date="2021" name="New Phytol.">
        <title>Evolutionary innovations through gain and loss of genes in the ectomycorrhizal Boletales.</title>
        <authorList>
            <person name="Wu G."/>
            <person name="Miyauchi S."/>
            <person name="Morin E."/>
            <person name="Kuo A."/>
            <person name="Drula E."/>
            <person name="Varga T."/>
            <person name="Kohler A."/>
            <person name="Feng B."/>
            <person name="Cao Y."/>
            <person name="Lipzen A."/>
            <person name="Daum C."/>
            <person name="Hundley H."/>
            <person name="Pangilinan J."/>
            <person name="Johnson J."/>
            <person name="Barry K."/>
            <person name="LaButti K."/>
            <person name="Ng V."/>
            <person name="Ahrendt S."/>
            <person name="Min B."/>
            <person name="Choi I.G."/>
            <person name="Park H."/>
            <person name="Plett J.M."/>
            <person name="Magnuson J."/>
            <person name="Spatafora J.W."/>
            <person name="Nagy L.G."/>
            <person name="Henrissat B."/>
            <person name="Grigoriev I.V."/>
            <person name="Yang Z.L."/>
            <person name="Xu J."/>
            <person name="Martin F.M."/>
        </authorList>
    </citation>
    <scope>NUCLEOTIDE SEQUENCE</scope>
    <source>
        <strain evidence="1">ATCC 28755</strain>
    </source>
</reference>
<gene>
    <name evidence="1" type="ORF">BJ138DRAFT_508064</name>
</gene>
<accession>A0ACB8A2D7</accession>
<dbReference type="Proteomes" id="UP000790377">
    <property type="component" value="Unassembled WGS sequence"/>
</dbReference>
<sequence>MLSRQTHGSLLHHIKGFTFGLCQRRKFSTTNILSGNRAIVYTNNGSPSEVLSSLTYPNLPPPLPNTVNVRFLLAPINPADVNVIEGVYPAKPDTADNLCVAAQGHKDLPVFVGGNEGLAEVSEVGHGVDGVRKHDWVIMTRPQSGTWMSSKNVRVEDVLKVPPGLNEVQAATLTVNPPTAYNMLHDYVELNEGEWIIQNGANSAVGQAVIQIAATRGIKTINLIRPRCGYRAYVIYDRPYADNRIRERVDALKEHLLDLGATCVATYDELCDKSFKGKVKQWTGGKVGLSLTYSPATDNSLRFQDIRLGLNCVSGRATAVMARLLGQDGHLVSYGAMSKEPLSLPTSLFIFKNLTCHGFWQSRWYARKTPEERQRLLETLTSLMTRGQLKAPEHEILTLEGTAWDDQITLKIRDTFSSLARGQFGKKILLKVECTL</sequence>